<feature type="transmembrane region" description="Helical" evidence="6">
    <location>
        <begin position="74"/>
        <end position="96"/>
    </location>
</feature>
<comment type="subcellular location">
    <subcellularLocation>
        <location evidence="1">Membrane</location>
        <topology evidence="1">Multi-pass membrane protein</topology>
    </subcellularLocation>
</comment>
<dbReference type="AlphaFoldDB" id="A0A498R8E6"/>
<dbReference type="OrthoDB" id="8215804at2"/>
<organism evidence="7 8">
    <name type="scientific">Lucifera butyrica</name>
    <dbReference type="NCBI Taxonomy" id="1351585"/>
    <lineage>
        <taxon>Bacteria</taxon>
        <taxon>Bacillati</taxon>
        <taxon>Bacillota</taxon>
        <taxon>Negativicutes</taxon>
        <taxon>Veillonellales</taxon>
        <taxon>Veillonellaceae</taxon>
        <taxon>Lucifera</taxon>
    </lineage>
</organism>
<evidence type="ECO:0000256" key="5">
    <source>
        <dbReference type="ARBA" id="ARBA00023136"/>
    </source>
</evidence>
<dbReference type="PANTHER" id="PTHR31632:SF2">
    <property type="entry name" value="PLASMA MEMBRANE IRON PERMEASE"/>
    <property type="match status" value="1"/>
</dbReference>
<evidence type="ECO:0000256" key="2">
    <source>
        <dbReference type="ARBA" id="ARBA00008333"/>
    </source>
</evidence>
<sequence length="97" mass="10437">MLPTLIVTLREGFEAALVIGIILSYLHRVGLSSESKKVWIGTITAIVLSVIGGFGVFLLLGSTTEGLFQQLLEGFAITTAVVVLTYMVFLGTFVLFI</sequence>
<dbReference type="EMBL" id="UPPP01000080">
    <property type="protein sequence ID" value="VBB07784.1"/>
    <property type="molecule type" value="Genomic_DNA"/>
</dbReference>
<feature type="transmembrane region" description="Helical" evidence="6">
    <location>
        <begin position="6"/>
        <end position="26"/>
    </location>
</feature>
<evidence type="ECO:0000256" key="4">
    <source>
        <dbReference type="ARBA" id="ARBA00022989"/>
    </source>
</evidence>
<proteinExistence type="inferred from homology"/>
<evidence type="ECO:0000256" key="1">
    <source>
        <dbReference type="ARBA" id="ARBA00004141"/>
    </source>
</evidence>
<evidence type="ECO:0000313" key="7">
    <source>
        <dbReference type="EMBL" id="VBB07784.1"/>
    </source>
</evidence>
<dbReference type="GO" id="GO:0015093">
    <property type="term" value="F:ferrous iron transmembrane transporter activity"/>
    <property type="evidence" value="ECO:0007669"/>
    <property type="project" value="TreeGrafter"/>
</dbReference>
<keyword evidence="4 6" id="KW-1133">Transmembrane helix</keyword>
<dbReference type="GO" id="GO:0033573">
    <property type="term" value="C:high-affinity iron permease complex"/>
    <property type="evidence" value="ECO:0007669"/>
    <property type="project" value="InterPro"/>
</dbReference>
<feature type="transmembrane region" description="Helical" evidence="6">
    <location>
        <begin position="38"/>
        <end position="62"/>
    </location>
</feature>
<dbReference type="RefSeq" id="WP_122628711.1">
    <property type="nucleotide sequence ID" value="NZ_UPPP01000080.1"/>
</dbReference>
<evidence type="ECO:0000313" key="8">
    <source>
        <dbReference type="Proteomes" id="UP000277811"/>
    </source>
</evidence>
<accession>A0A498R8E6</accession>
<gene>
    <name evidence="7" type="ORF">LUCI_3049</name>
</gene>
<evidence type="ECO:0000256" key="3">
    <source>
        <dbReference type="ARBA" id="ARBA00022692"/>
    </source>
</evidence>
<dbReference type="InterPro" id="IPR004923">
    <property type="entry name" value="FTR1/Fip1/EfeU"/>
</dbReference>
<keyword evidence="5 6" id="KW-0472">Membrane</keyword>
<dbReference type="Pfam" id="PF03239">
    <property type="entry name" value="FTR1"/>
    <property type="match status" value="1"/>
</dbReference>
<keyword evidence="3 6" id="KW-0812">Transmembrane</keyword>
<dbReference type="Proteomes" id="UP000277811">
    <property type="component" value="Unassembled WGS sequence"/>
</dbReference>
<name>A0A498R8E6_9FIRM</name>
<reference evidence="7 8" key="1">
    <citation type="submission" date="2018-06" db="EMBL/GenBank/DDBJ databases">
        <authorList>
            <person name="Strepis N."/>
        </authorList>
    </citation>
    <scope>NUCLEOTIDE SEQUENCE [LARGE SCALE GENOMIC DNA]</scope>
    <source>
        <strain evidence="7">LUCI</strain>
    </source>
</reference>
<protein>
    <submittedName>
        <fullName evidence="7">Iron permease ftr1/fip1/efeu</fullName>
    </submittedName>
</protein>
<keyword evidence="8" id="KW-1185">Reference proteome</keyword>
<evidence type="ECO:0000256" key="6">
    <source>
        <dbReference type="SAM" id="Phobius"/>
    </source>
</evidence>
<dbReference type="PANTHER" id="PTHR31632">
    <property type="entry name" value="IRON TRANSPORTER FTH1"/>
    <property type="match status" value="1"/>
</dbReference>
<comment type="similarity">
    <text evidence="2">Belongs to the oxidase-dependent Fe transporter (OFeT) (TC 9.A.10.1) family.</text>
</comment>